<keyword evidence="2" id="KW-1185">Reference proteome</keyword>
<protein>
    <submittedName>
        <fullName evidence="1">Uncharacterized protein</fullName>
    </submittedName>
</protein>
<dbReference type="AlphaFoldDB" id="A0AAD7GA62"/>
<gene>
    <name evidence="1" type="ORF">B0H17DRAFT_1205361</name>
</gene>
<sequence length="293" mass="32656">MSAPSPRSPPPPLTTIQSIFACSIYSFHIYTAADYTRYNASSTTDSWKCRAVDMPARTLLGASIRFDEVRGVDNPAWTLLCFDSVEVRGVDIPAWIFAWTERLGLLGSAETEDSACLLWPPTLIYPCYDTVLPSTPTPALLPRRGRLHHRTLWPPSPPLSLHPPPPPAHNLFISYPVDTTACITTCITTTCTTTTRRSHPIRCIVSVYLYYYYHHQLVYHHRDVYPPPLRHHSLPLALFPTSARLLCNPPRLVLVLFSTAAPPAIRSSCFLFVCPSFCFALISVSGASFVSLP</sequence>
<comment type="caution">
    <text evidence="1">The sequence shown here is derived from an EMBL/GenBank/DDBJ whole genome shotgun (WGS) entry which is preliminary data.</text>
</comment>
<organism evidence="1 2">
    <name type="scientific">Mycena rosella</name>
    <name type="common">Pink bonnet</name>
    <name type="synonym">Agaricus rosellus</name>
    <dbReference type="NCBI Taxonomy" id="1033263"/>
    <lineage>
        <taxon>Eukaryota</taxon>
        <taxon>Fungi</taxon>
        <taxon>Dikarya</taxon>
        <taxon>Basidiomycota</taxon>
        <taxon>Agaricomycotina</taxon>
        <taxon>Agaricomycetes</taxon>
        <taxon>Agaricomycetidae</taxon>
        <taxon>Agaricales</taxon>
        <taxon>Marasmiineae</taxon>
        <taxon>Mycenaceae</taxon>
        <taxon>Mycena</taxon>
    </lineage>
</organism>
<accession>A0AAD7GA62</accession>
<proteinExistence type="predicted"/>
<evidence type="ECO:0000313" key="2">
    <source>
        <dbReference type="Proteomes" id="UP001221757"/>
    </source>
</evidence>
<dbReference type="PROSITE" id="PS51257">
    <property type="entry name" value="PROKAR_LIPOPROTEIN"/>
    <property type="match status" value="1"/>
</dbReference>
<reference evidence="1" key="1">
    <citation type="submission" date="2023-03" db="EMBL/GenBank/DDBJ databases">
        <title>Massive genome expansion in bonnet fungi (Mycena s.s.) driven by repeated elements and novel gene families across ecological guilds.</title>
        <authorList>
            <consortium name="Lawrence Berkeley National Laboratory"/>
            <person name="Harder C.B."/>
            <person name="Miyauchi S."/>
            <person name="Viragh M."/>
            <person name="Kuo A."/>
            <person name="Thoen E."/>
            <person name="Andreopoulos B."/>
            <person name="Lu D."/>
            <person name="Skrede I."/>
            <person name="Drula E."/>
            <person name="Henrissat B."/>
            <person name="Morin E."/>
            <person name="Kohler A."/>
            <person name="Barry K."/>
            <person name="LaButti K."/>
            <person name="Morin E."/>
            <person name="Salamov A."/>
            <person name="Lipzen A."/>
            <person name="Mereny Z."/>
            <person name="Hegedus B."/>
            <person name="Baldrian P."/>
            <person name="Stursova M."/>
            <person name="Weitz H."/>
            <person name="Taylor A."/>
            <person name="Grigoriev I.V."/>
            <person name="Nagy L.G."/>
            <person name="Martin F."/>
            <person name="Kauserud H."/>
        </authorList>
    </citation>
    <scope>NUCLEOTIDE SEQUENCE</scope>
    <source>
        <strain evidence="1">CBHHK067</strain>
    </source>
</reference>
<name>A0AAD7GA62_MYCRO</name>
<evidence type="ECO:0000313" key="1">
    <source>
        <dbReference type="EMBL" id="KAJ7683124.1"/>
    </source>
</evidence>
<dbReference type="EMBL" id="JARKIE010000111">
    <property type="protein sequence ID" value="KAJ7683124.1"/>
    <property type="molecule type" value="Genomic_DNA"/>
</dbReference>
<dbReference type="Proteomes" id="UP001221757">
    <property type="component" value="Unassembled WGS sequence"/>
</dbReference>